<dbReference type="PANTHER" id="PTHR11814">
    <property type="entry name" value="SULFATE TRANSPORTER"/>
    <property type="match status" value="1"/>
</dbReference>
<feature type="transmembrane region" description="Helical" evidence="5">
    <location>
        <begin position="389"/>
        <end position="411"/>
    </location>
</feature>
<keyword evidence="4 5" id="KW-0472">Membrane</keyword>
<evidence type="ECO:0000259" key="6">
    <source>
        <dbReference type="PROSITE" id="PS50801"/>
    </source>
</evidence>
<dbReference type="Proteomes" id="UP001279410">
    <property type="component" value="Unassembled WGS sequence"/>
</dbReference>
<evidence type="ECO:0000256" key="2">
    <source>
        <dbReference type="ARBA" id="ARBA00022692"/>
    </source>
</evidence>
<comment type="caution">
    <text evidence="7">The sequence shown here is derived from an EMBL/GenBank/DDBJ whole genome shotgun (WGS) entry which is preliminary data.</text>
</comment>
<evidence type="ECO:0000313" key="8">
    <source>
        <dbReference type="Proteomes" id="UP001279410"/>
    </source>
</evidence>
<dbReference type="Pfam" id="PF01740">
    <property type="entry name" value="STAS"/>
    <property type="match status" value="1"/>
</dbReference>
<evidence type="ECO:0000256" key="5">
    <source>
        <dbReference type="SAM" id="Phobius"/>
    </source>
</evidence>
<organism evidence="7 8">
    <name type="scientific">Lates japonicus</name>
    <name type="common">Japanese lates</name>
    <dbReference type="NCBI Taxonomy" id="270547"/>
    <lineage>
        <taxon>Eukaryota</taxon>
        <taxon>Metazoa</taxon>
        <taxon>Chordata</taxon>
        <taxon>Craniata</taxon>
        <taxon>Vertebrata</taxon>
        <taxon>Euteleostomi</taxon>
        <taxon>Actinopterygii</taxon>
        <taxon>Neopterygii</taxon>
        <taxon>Teleostei</taxon>
        <taxon>Neoteleostei</taxon>
        <taxon>Acanthomorphata</taxon>
        <taxon>Carangaria</taxon>
        <taxon>Carangaria incertae sedis</taxon>
        <taxon>Centropomidae</taxon>
        <taxon>Lates</taxon>
    </lineage>
</organism>
<comment type="subcellular location">
    <subcellularLocation>
        <location evidence="1">Membrane</location>
        <topology evidence="1">Multi-pass membrane protein</topology>
    </subcellularLocation>
</comment>
<reference evidence="7" key="1">
    <citation type="submission" date="2022-08" db="EMBL/GenBank/DDBJ databases">
        <title>Genome sequencing of akame (Lates japonicus).</title>
        <authorList>
            <person name="Hashiguchi Y."/>
            <person name="Takahashi H."/>
        </authorList>
    </citation>
    <scope>NUCLEOTIDE SEQUENCE</scope>
    <source>
        <strain evidence="7">Kochi</strain>
    </source>
</reference>
<dbReference type="GO" id="GO:0008271">
    <property type="term" value="F:secondary active sulfate transmembrane transporter activity"/>
    <property type="evidence" value="ECO:0007669"/>
    <property type="project" value="InterPro"/>
</dbReference>
<feature type="transmembrane region" description="Helical" evidence="5">
    <location>
        <begin position="77"/>
        <end position="102"/>
    </location>
</feature>
<evidence type="ECO:0000256" key="1">
    <source>
        <dbReference type="ARBA" id="ARBA00004141"/>
    </source>
</evidence>
<gene>
    <name evidence="7" type="ORF">AKAME5_002185600</name>
</gene>
<keyword evidence="2 5" id="KW-0812">Transmembrane</keyword>
<keyword evidence="3 5" id="KW-1133">Transmembrane helix</keyword>
<dbReference type="InterPro" id="IPR018045">
    <property type="entry name" value="S04_transporter_CS"/>
</dbReference>
<feature type="transmembrane region" description="Helical" evidence="5">
    <location>
        <begin position="348"/>
        <end position="368"/>
    </location>
</feature>
<dbReference type="PROSITE" id="PS50801">
    <property type="entry name" value="STAS"/>
    <property type="match status" value="1"/>
</dbReference>
<dbReference type="Pfam" id="PF00916">
    <property type="entry name" value="Sulfate_transp"/>
    <property type="match status" value="1"/>
</dbReference>
<evidence type="ECO:0000256" key="3">
    <source>
        <dbReference type="ARBA" id="ARBA00022989"/>
    </source>
</evidence>
<feature type="transmembrane region" description="Helical" evidence="5">
    <location>
        <begin position="431"/>
        <end position="461"/>
    </location>
</feature>
<dbReference type="AlphaFoldDB" id="A0AAD3NDT7"/>
<keyword evidence="8" id="KW-1185">Reference proteome</keyword>
<proteinExistence type="predicted"/>
<dbReference type="EMBL" id="BRZM01000373">
    <property type="protein sequence ID" value="GLD70538.1"/>
    <property type="molecule type" value="Genomic_DNA"/>
</dbReference>
<dbReference type="InterPro" id="IPR011547">
    <property type="entry name" value="SLC26A/SulP_dom"/>
</dbReference>
<accession>A0AAD3NDT7</accession>
<sequence>MTHGDDCCTTAEDGADSDQQQPLILERVEKEAGKSCKTVVLQRLKKHCSCTPKKAKSKILGFFPILKWLPRYQLRDWLLGDVMSGLIVGILLVPQSIAYSLLASQDPIYGLYTSFFSSIIYTILGSSRHISVGIFGVLCLLVGQVVDRELALAGYLTESSISRNDSAVLLAGQGNGSIGVQCDRSCYAITVGATVTFTAGVYQVLMGIFQVGFVSVYLSDSLLSGFATGASLTILTSQFKYLLGLKIPRPQGWFTLFKTWYSILTNLGNTNICDLVTSLVCLLILIPTKELNDRFKAKLKAPIPFELFVVIIATLASHFGRFNTDYGSGVAGDIPTGFLPPQLPSWSLIPNVAIDAFSIAIVGFAITVSLSEMFAKKHGYTVDANQEMYAIGFCNILPSFFRCFTTSAALTKTLVKESTGCQTQMSGLVSALVLLLVLLVIAPLFYSLQKCVLAVIIVVNLRGALRKFTDIPRMWRVNHVDTSIWLVTMLTSSLVNTELGLLVGVLVSAFCVLGRTQQVQVLELGRATTREHYEDLSSYRGLQTHPGVAVFRYEAPLYYANQSMFKKSLYKCVGLNPVKEKTRRLKFKKKSKQQEGVADATNIKSEKEDEATATVTLMPDEKSSLRSIVIDCSAVLFLDTAGVNALKDVRKDYGELGVKVVLAQCNTSVLDTLERGGYYPDKKGGDGGESRIVFLTIADAVRYIQSLSAPNGDCDTKY</sequence>
<feature type="transmembrane region" description="Helical" evidence="5">
    <location>
        <begin position="129"/>
        <end position="146"/>
    </location>
</feature>
<dbReference type="InterPro" id="IPR036513">
    <property type="entry name" value="STAS_dom_sf"/>
</dbReference>
<evidence type="ECO:0000313" key="7">
    <source>
        <dbReference type="EMBL" id="GLD70538.1"/>
    </source>
</evidence>
<dbReference type="NCBIfam" id="TIGR00815">
    <property type="entry name" value="sulP"/>
    <property type="match status" value="1"/>
</dbReference>
<dbReference type="InterPro" id="IPR001902">
    <property type="entry name" value="SLC26A/SulP_fam"/>
</dbReference>
<feature type="domain" description="STAS" evidence="6">
    <location>
        <begin position="538"/>
        <end position="704"/>
    </location>
</feature>
<name>A0AAD3NDT7_LATJO</name>
<feature type="transmembrane region" description="Helical" evidence="5">
    <location>
        <begin position="482"/>
        <end position="510"/>
    </location>
</feature>
<feature type="transmembrane region" description="Helical" evidence="5">
    <location>
        <begin position="200"/>
        <end position="218"/>
    </location>
</feature>
<feature type="transmembrane region" description="Helical" evidence="5">
    <location>
        <begin position="299"/>
        <end position="319"/>
    </location>
</feature>
<feature type="transmembrane region" description="Helical" evidence="5">
    <location>
        <begin position="225"/>
        <end position="243"/>
    </location>
</feature>
<dbReference type="GO" id="GO:0016020">
    <property type="term" value="C:membrane"/>
    <property type="evidence" value="ECO:0007669"/>
    <property type="project" value="UniProtKB-SubCell"/>
</dbReference>
<dbReference type="Gene3D" id="3.30.750.24">
    <property type="entry name" value="STAS domain"/>
    <property type="match status" value="1"/>
</dbReference>
<evidence type="ECO:0000256" key="4">
    <source>
        <dbReference type="ARBA" id="ARBA00023136"/>
    </source>
</evidence>
<dbReference type="CDD" id="cd07042">
    <property type="entry name" value="STAS_SulP_like_sulfate_transporter"/>
    <property type="match status" value="1"/>
</dbReference>
<protein>
    <submittedName>
        <fullName evidence="7">Sulfate transporter-like protein</fullName>
    </submittedName>
</protein>
<dbReference type="InterPro" id="IPR002645">
    <property type="entry name" value="STAS_dom"/>
</dbReference>
<dbReference type="SUPFAM" id="SSF52091">
    <property type="entry name" value="SpoIIaa-like"/>
    <property type="match status" value="1"/>
</dbReference>
<dbReference type="PROSITE" id="PS01130">
    <property type="entry name" value="SLC26A"/>
    <property type="match status" value="1"/>
</dbReference>